<keyword evidence="7" id="KW-1185">Reference proteome</keyword>
<reference evidence="6 7" key="1">
    <citation type="submission" date="2019-04" db="EMBL/GenBank/DDBJ databases">
        <authorList>
            <consortium name="Pathogen Informatics"/>
        </authorList>
    </citation>
    <scope>NUCLEOTIDE SEQUENCE [LARGE SCALE GENOMIC DNA]</scope>
    <source>
        <strain evidence="6 7">NCTC9239</strain>
    </source>
</reference>
<evidence type="ECO:0000313" key="6">
    <source>
        <dbReference type="EMBL" id="VTO17808.1"/>
    </source>
</evidence>
<keyword evidence="2" id="KW-0238">DNA-binding</keyword>
<gene>
    <name evidence="5" type="ORF">NCTC9239_02226</name>
    <name evidence="6" type="ORF">NCTC9239_02555</name>
</gene>
<dbReference type="InterPro" id="IPR052183">
    <property type="entry name" value="IS_Transposase"/>
</dbReference>
<feature type="domain" description="DDE" evidence="4">
    <location>
        <begin position="74"/>
        <end position="201"/>
    </location>
</feature>
<accession>A0A4P1KBJ9</accession>
<proteinExistence type="predicted"/>
<dbReference type="EMBL" id="LR588407">
    <property type="protein sequence ID" value="VTO16848.1"/>
    <property type="molecule type" value="Genomic_DNA"/>
</dbReference>
<dbReference type="KEGG" id="bvy:NCTC9239_02226"/>
<protein>
    <submittedName>
        <fullName evidence="6">Transposase IS66 family</fullName>
    </submittedName>
</protein>
<evidence type="ECO:0000313" key="5">
    <source>
        <dbReference type="EMBL" id="VTO16848.1"/>
    </source>
</evidence>
<dbReference type="AlphaFoldDB" id="A0A4P1KBJ9"/>
<keyword evidence="3" id="KW-0233">DNA recombination</keyword>
<name>A0A4P1KBJ9_9CAUL</name>
<dbReference type="InterPro" id="IPR047930">
    <property type="entry name" value="Transpos_IS6"/>
</dbReference>
<evidence type="ECO:0000256" key="1">
    <source>
        <dbReference type="ARBA" id="ARBA00022578"/>
    </source>
</evidence>
<organism evidence="6 7">
    <name type="scientific">Brevundimonas vancanneytii</name>
    <dbReference type="NCBI Taxonomy" id="1325724"/>
    <lineage>
        <taxon>Bacteria</taxon>
        <taxon>Pseudomonadati</taxon>
        <taxon>Pseudomonadota</taxon>
        <taxon>Alphaproteobacteria</taxon>
        <taxon>Caulobacterales</taxon>
        <taxon>Caulobacteraceae</taxon>
        <taxon>Brevundimonas</taxon>
    </lineage>
</organism>
<evidence type="ECO:0000256" key="3">
    <source>
        <dbReference type="ARBA" id="ARBA00023172"/>
    </source>
</evidence>
<dbReference type="GO" id="GO:0003677">
    <property type="term" value="F:DNA binding"/>
    <property type="evidence" value="ECO:0007669"/>
    <property type="project" value="UniProtKB-KW"/>
</dbReference>
<dbReference type="PANTHER" id="PTHR35528">
    <property type="entry name" value="BLL1675 PROTEIN"/>
    <property type="match status" value="1"/>
</dbReference>
<dbReference type="KEGG" id="bvy:NCTC9239_02555"/>
<dbReference type="GO" id="GO:0032196">
    <property type="term" value="P:transposition"/>
    <property type="evidence" value="ECO:0007669"/>
    <property type="project" value="UniProtKB-KW"/>
</dbReference>
<dbReference type="Pfam" id="PF13610">
    <property type="entry name" value="DDE_Tnp_IS240"/>
    <property type="match status" value="1"/>
</dbReference>
<dbReference type="PANTHER" id="PTHR35528:SF3">
    <property type="entry name" value="BLL1675 PROTEIN"/>
    <property type="match status" value="1"/>
</dbReference>
<dbReference type="Proteomes" id="UP000309952">
    <property type="component" value="Chromosome"/>
</dbReference>
<dbReference type="EMBL" id="LR588407">
    <property type="protein sequence ID" value="VTO17808.1"/>
    <property type="molecule type" value="Genomic_DNA"/>
</dbReference>
<evidence type="ECO:0000256" key="2">
    <source>
        <dbReference type="ARBA" id="ARBA00023125"/>
    </source>
</evidence>
<dbReference type="RefSeq" id="WP_138141668.1">
    <property type="nucleotide sequence ID" value="NZ_LR588407.1"/>
</dbReference>
<dbReference type="GO" id="GO:0006310">
    <property type="term" value="P:DNA recombination"/>
    <property type="evidence" value="ECO:0007669"/>
    <property type="project" value="UniProtKB-KW"/>
</dbReference>
<sequence length="232" mass="26934">MSGLSFKRHRFPGSVICQAVRWYFRFTLSIRDVEELMAERGVEVSREAIRCWVNKFGPMIAANIRRIRNRPTGRWHLDEAVVRIRGRRMYLWRAVDDEGEVLDVLVQKRRNKHAALKLLRRLLRNTGVHPEAIVTDKLASYRAAMKVLNLQGRHHPGGMRENNRAENSHLVIRRRERKQQRFKSQGSAQRFLSSHGPIYNVFNLQPHLISRSGLRVLRGQAETAWSAATQGA</sequence>
<dbReference type="InterPro" id="IPR032874">
    <property type="entry name" value="DDE_dom"/>
</dbReference>
<evidence type="ECO:0000259" key="4">
    <source>
        <dbReference type="Pfam" id="PF13610"/>
    </source>
</evidence>
<evidence type="ECO:0000313" key="7">
    <source>
        <dbReference type="Proteomes" id="UP000309952"/>
    </source>
</evidence>
<dbReference type="NCBIfam" id="NF033587">
    <property type="entry name" value="transpos_IS6"/>
    <property type="match status" value="1"/>
</dbReference>
<keyword evidence="1" id="KW-0815">Transposition</keyword>
<dbReference type="InterPro" id="IPR012337">
    <property type="entry name" value="RNaseH-like_sf"/>
</dbReference>
<dbReference type="SUPFAM" id="SSF53098">
    <property type="entry name" value="Ribonuclease H-like"/>
    <property type="match status" value="1"/>
</dbReference>